<dbReference type="InterPro" id="IPR001647">
    <property type="entry name" value="HTH_TetR"/>
</dbReference>
<gene>
    <name evidence="6" type="ORF">CCO03_09215</name>
</gene>
<dbReference type="SUPFAM" id="SSF48498">
    <property type="entry name" value="Tetracyclin repressor-like, C-terminal domain"/>
    <property type="match status" value="1"/>
</dbReference>
<dbReference type="GO" id="GO:0003677">
    <property type="term" value="F:DNA binding"/>
    <property type="evidence" value="ECO:0007669"/>
    <property type="project" value="UniProtKB-UniRule"/>
</dbReference>
<protein>
    <recommendedName>
        <fullName evidence="5">HTH tetR-type domain-containing protein</fullName>
    </recommendedName>
</protein>
<dbReference type="Proteomes" id="UP000196138">
    <property type="component" value="Chromosome"/>
</dbReference>
<dbReference type="EMBL" id="CP021455">
    <property type="protein sequence ID" value="ARU04835.1"/>
    <property type="molecule type" value="Genomic_DNA"/>
</dbReference>
<accession>A0A1Y0EMF3</accession>
<dbReference type="PRINTS" id="PR00455">
    <property type="entry name" value="HTHTETR"/>
</dbReference>
<keyword evidence="2 4" id="KW-0238">DNA-binding</keyword>
<proteinExistence type="predicted"/>
<dbReference type="PANTHER" id="PTHR47506">
    <property type="entry name" value="TRANSCRIPTIONAL REGULATORY PROTEIN"/>
    <property type="match status" value="1"/>
</dbReference>
<evidence type="ECO:0000313" key="6">
    <source>
        <dbReference type="EMBL" id="ARU04835.1"/>
    </source>
</evidence>
<dbReference type="SUPFAM" id="SSF46689">
    <property type="entry name" value="Homeodomain-like"/>
    <property type="match status" value="2"/>
</dbReference>
<evidence type="ECO:0000256" key="3">
    <source>
        <dbReference type="ARBA" id="ARBA00023163"/>
    </source>
</evidence>
<evidence type="ECO:0000256" key="1">
    <source>
        <dbReference type="ARBA" id="ARBA00023015"/>
    </source>
</evidence>
<dbReference type="Gene3D" id="1.10.357.10">
    <property type="entry name" value="Tetracycline Repressor, domain 2"/>
    <property type="match status" value="2"/>
</dbReference>
<dbReference type="InterPro" id="IPR036271">
    <property type="entry name" value="Tet_transcr_reg_TetR-rel_C_sf"/>
</dbReference>
<evidence type="ECO:0000313" key="7">
    <source>
        <dbReference type="Proteomes" id="UP000196138"/>
    </source>
</evidence>
<dbReference type="PROSITE" id="PS50977">
    <property type="entry name" value="HTH_TETR_2"/>
    <property type="match status" value="2"/>
</dbReference>
<feature type="domain" description="HTH tetR-type" evidence="5">
    <location>
        <begin position="222"/>
        <end position="282"/>
    </location>
</feature>
<organism evidence="6 7">
    <name type="scientific">Comamonas serinivorans</name>
    <dbReference type="NCBI Taxonomy" id="1082851"/>
    <lineage>
        <taxon>Bacteria</taxon>
        <taxon>Pseudomonadati</taxon>
        <taxon>Pseudomonadota</taxon>
        <taxon>Betaproteobacteria</taxon>
        <taxon>Burkholderiales</taxon>
        <taxon>Comamonadaceae</taxon>
        <taxon>Comamonas</taxon>
    </lineage>
</organism>
<name>A0A1Y0EMF3_9BURK</name>
<dbReference type="Pfam" id="PF00440">
    <property type="entry name" value="TetR_N"/>
    <property type="match status" value="2"/>
</dbReference>
<dbReference type="OrthoDB" id="8770705at2"/>
<dbReference type="Gene3D" id="1.10.10.60">
    <property type="entry name" value="Homeodomain-like"/>
    <property type="match status" value="1"/>
</dbReference>
<evidence type="ECO:0000256" key="2">
    <source>
        <dbReference type="ARBA" id="ARBA00023125"/>
    </source>
</evidence>
<evidence type="ECO:0000259" key="5">
    <source>
        <dbReference type="PROSITE" id="PS50977"/>
    </source>
</evidence>
<keyword evidence="1" id="KW-0805">Transcription regulation</keyword>
<dbReference type="AlphaFoldDB" id="A0A1Y0EMF3"/>
<keyword evidence="7" id="KW-1185">Reference proteome</keyword>
<feature type="domain" description="HTH tetR-type" evidence="5">
    <location>
        <begin position="14"/>
        <end position="74"/>
    </location>
</feature>
<sequence>MMSPKSEAPTQRYQQKREVVLSQAALLFNEQGLKSATLASIAEGVGLATNSLTYYYRKKEDLAQACLLRSAAAYDQVVVAALGHAQPADRLRAYLQGHVALLAAIARGDHPPLMYFSDTRALPGPQAKQVFDAYADLFRHVRDVLRASHLPLVRDALNARAHVLLSVVNWMGPWLLEAYEVDEYLRVADGIADLLIHGLGATGRASQAVPLITGWEPQPHADATSEAFLRTATWLLNEHGYRGASVDNIAAHLNRSKGAFYHHHDHKQDLIAACFERTFDFMRQALSLAQQAPGPGLDRAYSAALAITQVQVSPQGPLLYSSAFSALPSRAHRLQASRALRKLSSRITALLVEGLRDGSVRPLDGAMAAQVLTAGITGGAVLRHWTAKPEAAVELFVRPMFDGLLCPPVD</sequence>
<dbReference type="InterPro" id="IPR009057">
    <property type="entry name" value="Homeodomain-like_sf"/>
</dbReference>
<reference evidence="6 7" key="1">
    <citation type="submission" date="2017-05" db="EMBL/GenBank/DDBJ databases">
        <authorList>
            <person name="Song R."/>
            <person name="Chenine A.L."/>
            <person name="Ruprecht R.M."/>
        </authorList>
    </citation>
    <scope>NUCLEOTIDE SEQUENCE [LARGE SCALE GENOMIC DNA]</scope>
    <source>
        <strain evidence="6 7">DSM 26136</strain>
    </source>
</reference>
<evidence type="ECO:0000256" key="4">
    <source>
        <dbReference type="PROSITE-ProRule" id="PRU00335"/>
    </source>
</evidence>
<dbReference type="PANTHER" id="PTHR47506:SF7">
    <property type="entry name" value="TRANSCRIPTIONAL REGULATORY PROTEIN"/>
    <property type="match status" value="1"/>
</dbReference>
<dbReference type="KEGG" id="cser:CCO03_09215"/>
<feature type="DNA-binding region" description="H-T-H motif" evidence="4">
    <location>
        <begin position="245"/>
        <end position="264"/>
    </location>
</feature>
<feature type="DNA-binding region" description="H-T-H motif" evidence="4">
    <location>
        <begin position="37"/>
        <end position="56"/>
    </location>
</feature>
<keyword evidence="3" id="KW-0804">Transcription</keyword>